<comment type="caution">
    <text evidence="9">The sequence shown here is derived from an EMBL/GenBank/DDBJ whole genome shotgun (WGS) entry which is preliminary data.</text>
</comment>
<dbReference type="Gene3D" id="1.10.3720.10">
    <property type="entry name" value="MetI-like"/>
    <property type="match status" value="1"/>
</dbReference>
<dbReference type="InterPro" id="IPR035906">
    <property type="entry name" value="MetI-like_sf"/>
</dbReference>
<proteinExistence type="inferred from homology"/>
<keyword evidence="4 7" id="KW-0812">Transmembrane</keyword>
<evidence type="ECO:0000256" key="5">
    <source>
        <dbReference type="ARBA" id="ARBA00022989"/>
    </source>
</evidence>
<dbReference type="PROSITE" id="PS50928">
    <property type="entry name" value="ABC_TM1"/>
    <property type="match status" value="1"/>
</dbReference>
<evidence type="ECO:0000256" key="6">
    <source>
        <dbReference type="ARBA" id="ARBA00023136"/>
    </source>
</evidence>
<feature type="transmembrane region" description="Helical" evidence="7">
    <location>
        <begin position="241"/>
        <end position="262"/>
    </location>
</feature>
<dbReference type="EMBL" id="BMFV01000032">
    <property type="protein sequence ID" value="GGH86451.1"/>
    <property type="molecule type" value="Genomic_DNA"/>
</dbReference>
<feature type="transmembrane region" description="Helical" evidence="7">
    <location>
        <begin position="109"/>
        <end position="131"/>
    </location>
</feature>
<name>A0A8J2ZYR9_9BACL</name>
<dbReference type="SUPFAM" id="SSF161098">
    <property type="entry name" value="MetI-like"/>
    <property type="match status" value="1"/>
</dbReference>
<keyword evidence="10" id="KW-1185">Reference proteome</keyword>
<keyword evidence="5 7" id="KW-1133">Transmembrane helix</keyword>
<dbReference type="PANTHER" id="PTHR43744">
    <property type="entry name" value="ABC TRANSPORTER PERMEASE PROTEIN MG189-RELATED-RELATED"/>
    <property type="match status" value="1"/>
</dbReference>
<evidence type="ECO:0000256" key="3">
    <source>
        <dbReference type="ARBA" id="ARBA00022475"/>
    </source>
</evidence>
<keyword evidence="3" id="KW-1003">Cell membrane</keyword>
<evidence type="ECO:0000256" key="1">
    <source>
        <dbReference type="ARBA" id="ARBA00004651"/>
    </source>
</evidence>
<dbReference type="AlphaFoldDB" id="A0A8J2ZYR9"/>
<dbReference type="GO" id="GO:0005886">
    <property type="term" value="C:plasma membrane"/>
    <property type="evidence" value="ECO:0007669"/>
    <property type="project" value="UniProtKB-SubCell"/>
</dbReference>
<feature type="transmembrane region" description="Helical" evidence="7">
    <location>
        <begin position="12"/>
        <end position="33"/>
    </location>
</feature>
<evidence type="ECO:0000259" key="8">
    <source>
        <dbReference type="PROSITE" id="PS50928"/>
    </source>
</evidence>
<dbReference type="CDD" id="cd06261">
    <property type="entry name" value="TM_PBP2"/>
    <property type="match status" value="1"/>
</dbReference>
<sequence length="277" mass="30801">MNKSLKLLGKTIIYIVLIFITILCLLPLWWMIITALKAPAEVFSYPPKFWPSKIHWANFVTAWNMAPWGRYFFNTAFYTVCTVVGVIVTSVMSGYAFSKLKFKGRNLVFISYIGTMMVPAQVTIIPVYMILSQLHMIDTYAGLIIPGLANAFGCFLMRQFIATIPTEFVESALIDGAGHGKILISIITPLVTPAVAALGIFTFMGSWDNFFWPLVVTNSEKLRVLQVGLASFQSQYGTADWGAMMAAATFVSAPILILFFFAQKYFIEGITMTGIKG</sequence>
<comment type="similarity">
    <text evidence="7">Belongs to the binding-protein-dependent transport system permease family.</text>
</comment>
<keyword evidence="6 7" id="KW-0472">Membrane</keyword>
<evidence type="ECO:0000256" key="2">
    <source>
        <dbReference type="ARBA" id="ARBA00022448"/>
    </source>
</evidence>
<dbReference type="InterPro" id="IPR000515">
    <property type="entry name" value="MetI-like"/>
</dbReference>
<dbReference type="PANTHER" id="PTHR43744:SF12">
    <property type="entry name" value="ABC TRANSPORTER PERMEASE PROTEIN MG189-RELATED"/>
    <property type="match status" value="1"/>
</dbReference>
<reference evidence="9" key="1">
    <citation type="journal article" date="2014" name="Int. J. Syst. Evol. Microbiol.">
        <title>Complete genome sequence of Corynebacterium casei LMG S-19264T (=DSM 44701T), isolated from a smear-ripened cheese.</title>
        <authorList>
            <consortium name="US DOE Joint Genome Institute (JGI-PGF)"/>
            <person name="Walter F."/>
            <person name="Albersmeier A."/>
            <person name="Kalinowski J."/>
            <person name="Ruckert C."/>
        </authorList>
    </citation>
    <scope>NUCLEOTIDE SEQUENCE</scope>
    <source>
        <strain evidence="9">CGMCC 1.12777</strain>
    </source>
</reference>
<keyword evidence="2 7" id="KW-0813">Transport</keyword>
<comment type="subcellular location">
    <subcellularLocation>
        <location evidence="1 7">Cell membrane</location>
        <topology evidence="1 7">Multi-pass membrane protein</topology>
    </subcellularLocation>
</comment>
<reference evidence="9" key="2">
    <citation type="submission" date="2020-09" db="EMBL/GenBank/DDBJ databases">
        <authorList>
            <person name="Sun Q."/>
            <person name="Zhou Y."/>
        </authorList>
    </citation>
    <scope>NUCLEOTIDE SEQUENCE</scope>
    <source>
        <strain evidence="9">CGMCC 1.12777</strain>
    </source>
</reference>
<evidence type="ECO:0000313" key="10">
    <source>
        <dbReference type="Proteomes" id="UP000656813"/>
    </source>
</evidence>
<accession>A0A8J2ZYR9</accession>
<dbReference type="GO" id="GO:0055085">
    <property type="term" value="P:transmembrane transport"/>
    <property type="evidence" value="ECO:0007669"/>
    <property type="project" value="InterPro"/>
</dbReference>
<dbReference type="RefSeq" id="WP_188498600.1">
    <property type="nucleotide sequence ID" value="NZ_BMFV01000032.1"/>
</dbReference>
<dbReference type="Proteomes" id="UP000656813">
    <property type="component" value="Unassembled WGS sequence"/>
</dbReference>
<evidence type="ECO:0000256" key="7">
    <source>
        <dbReference type="RuleBase" id="RU363032"/>
    </source>
</evidence>
<feature type="transmembrane region" description="Helical" evidence="7">
    <location>
        <begin position="75"/>
        <end position="97"/>
    </location>
</feature>
<protein>
    <submittedName>
        <fullName evidence="9">Sugar ABC transporter permease</fullName>
    </submittedName>
</protein>
<feature type="transmembrane region" description="Helical" evidence="7">
    <location>
        <begin position="182"/>
        <end position="204"/>
    </location>
</feature>
<evidence type="ECO:0000313" key="9">
    <source>
        <dbReference type="EMBL" id="GGH86451.1"/>
    </source>
</evidence>
<feature type="domain" description="ABC transmembrane type-1" evidence="8">
    <location>
        <begin position="72"/>
        <end position="262"/>
    </location>
</feature>
<evidence type="ECO:0000256" key="4">
    <source>
        <dbReference type="ARBA" id="ARBA00022692"/>
    </source>
</evidence>
<dbReference type="Pfam" id="PF00528">
    <property type="entry name" value="BPD_transp_1"/>
    <property type="match status" value="1"/>
</dbReference>
<feature type="transmembrane region" description="Helical" evidence="7">
    <location>
        <begin position="143"/>
        <end position="161"/>
    </location>
</feature>
<organism evidence="9 10">
    <name type="scientific">Pullulanibacillus pueri</name>
    <dbReference type="NCBI Taxonomy" id="1437324"/>
    <lineage>
        <taxon>Bacteria</taxon>
        <taxon>Bacillati</taxon>
        <taxon>Bacillota</taxon>
        <taxon>Bacilli</taxon>
        <taxon>Bacillales</taxon>
        <taxon>Sporolactobacillaceae</taxon>
        <taxon>Pullulanibacillus</taxon>
    </lineage>
</organism>
<gene>
    <name evidence="9" type="ORF">GCM10007096_34190</name>
</gene>